<organism evidence="1 2">
    <name type="scientific">Mycena metata</name>
    <dbReference type="NCBI Taxonomy" id="1033252"/>
    <lineage>
        <taxon>Eukaryota</taxon>
        <taxon>Fungi</taxon>
        <taxon>Dikarya</taxon>
        <taxon>Basidiomycota</taxon>
        <taxon>Agaricomycotina</taxon>
        <taxon>Agaricomycetes</taxon>
        <taxon>Agaricomycetidae</taxon>
        <taxon>Agaricales</taxon>
        <taxon>Marasmiineae</taxon>
        <taxon>Mycenaceae</taxon>
        <taxon>Mycena</taxon>
    </lineage>
</organism>
<name>A0AAD7HC99_9AGAR</name>
<comment type="caution">
    <text evidence="1">The sequence shown here is derived from an EMBL/GenBank/DDBJ whole genome shotgun (WGS) entry which is preliminary data.</text>
</comment>
<gene>
    <name evidence="1" type="ORF">B0H16DRAFT_1799316</name>
</gene>
<dbReference type="AlphaFoldDB" id="A0AAD7HC99"/>
<dbReference type="Gene3D" id="2.120.10.30">
    <property type="entry name" value="TolB, C-terminal domain"/>
    <property type="match status" value="1"/>
</dbReference>
<keyword evidence="2" id="KW-1185">Reference proteome</keyword>
<evidence type="ECO:0000313" key="1">
    <source>
        <dbReference type="EMBL" id="KAJ7717402.1"/>
    </source>
</evidence>
<sequence length="146" mass="15550">MHIIGTSTISTESDGTISNKAKQFSFTRVGFFGMQGRKHLTLCFFSQLLFGRWIIAFVLNDTTITAVPGTVAIWRVDLSSGGPPVVNKAADVPDGMFLDGLSAVLGESDLVLGVDTAAGRIWQINLRTGVVRSVVVKGLIKGGPQN</sequence>
<accession>A0AAD7HC99</accession>
<dbReference type="InterPro" id="IPR011042">
    <property type="entry name" value="6-blade_b-propeller_TolB-like"/>
</dbReference>
<proteinExistence type="predicted"/>
<protein>
    <submittedName>
        <fullName evidence="1">Uncharacterized protein</fullName>
    </submittedName>
</protein>
<reference evidence="1" key="1">
    <citation type="submission" date="2023-03" db="EMBL/GenBank/DDBJ databases">
        <title>Massive genome expansion in bonnet fungi (Mycena s.s.) driven by repeated elements and novel gene families across ecological guilds.</title>
        <authorList>
            <consortium name="Lawrence Berkeley National Laboratory"/>
            <person name="Harder C.B."/>
            <person name="Miyauchi S."/>
            <person name="Viragh M."/>
            <person name="Kuo A."/>
            <person name="Thoen E."/>
            <person name="Andreopoulos B."/>
            <person name="Lu D."/>
            <person name="Skrede I."/>
            <person name="Drula E."/>
            <person name="Henrissat B."/>
            <person name="Morin E."/>
            <person name="Kohler A."/>
            <person name="Barry K."/>
            <person name="LaButti K."/>
            <person name="Morin E."/>
            <person name="Salamov A."/>
            <person name="Lipzen A."/>
            <person name="Mereny Z."/>
            <person name="Hegedus B."/>
            <person name="Baldrian P."/>
            <person name="Stursova M."/>
            <person name="Weitz H."/>
            <person name="Taylor A."/>
            <person name="Grigoriev I.V."/>
            <person name="Nagy L.G."/>
            <person name="Martin F."/>
            <person name="Kauserud H."/>
        </authorList>
    </citation>
    <scope>NUCLEOTIDE SEQUENCE</scope>
    <source>
        <strain evidence="1">CBHHK182m</strain>
    </source>
</reference>
<dbReference type="EMBL" id="JARKIB010000277">
    <property type="protein sequence ID" value="KAJ7717402.1"/>
    <property type="molecule type" value="Genomic_DNA"/>
</dbReference>
<dbReference type="Proteomes" id="UP001215598">
    <property type="component" value="Unassembled WGS sequence"/>
</dbReference>
<evidence type="ECO:0000313" key="2">
    <source>
        <dbReference type="Proteomes" id="UP001215598"/>
    </source>
</evidence>